<evidence type="ECO:0000313" key="3">
    <source>
        <dbReference type="Proteomes" id="UP000029669"/>
    </source>
</evidence>
<keyword evidence="3" id="KW-1185">Reference proteome</keyword>
<name>A0A097ASZ6_THEKI</name>
<keyword evidence="1" id="KW-0472">Membrane</keyword>
<keyword evidence="1" id="KW-0812">Transmembrane</keyword>
<dbReference type="STRING" id="2325.TKV_c17610"/>
<sequence length="43" mass="5020">MEKEKEGFNAYLFVVIFSLILYFALGYARPEEPAIIIFPLPIR</sequence>
<evidence type="ECO:0000313" key="2">
    <source>
        <dbReference type="EMBL" id="AIS52912.1"/>
    </source>
</evidence>
<reference evidence="3" key="1">
    <citation type="journal article" date="2015" name="Genome Announc.">
        <title>Whole-Genome Sequences of 80 Environmental and Clinical Isolates of Burkholderia pseudomallei.</title>
        <authorList>
            <person name="Johnson S.L."/>
            <person name="Baker A.L."/>
            <person name="Chain P.S."/>
            <person name="Currie B.J."/>
            <person name="Daligault H.E."/>
            <person name="Davenport K.W."/>
            <person name="Davis C.B."/>
            <person name="Inglis T.J."/>
            <person name="Kaestli M."/>
            <person name="Koren S."/>
            <person name="Mayo M."/>
            <person name="Merritt A.J."/>
            <person name="Price E.P."/>
            <person name="Sarovich D.S."/>
            <person name="Warner J."/>
            <person name="Rosovitz M.J."/>
        </authorList>
    </citation>
    <scope>NUCLEOTIDE SEQUENCE [LARGE SCALE GENOMIC DNA]</scope>
    <source>
        <strain evidence="3">DSM 2030</strain>
    </source>
</reference>
<evidence type="ECO:0000256" key="1">
    <source>
        <dbReference type="SAM" id="Phobius"/>
    </source>
</evidence>
<organism evidence="2 3">
    <name type="scientific">Thermoanaerobacter kivui</name>
    <name type="common">Acetogenium kivui</name>
    <dbReference type="NCBI Taxonomy" id="2325"/>
    <lineage>
        <taxon>Bacteria</taxon>
        <taxon>Bacillati</taxon>
        <taxon>Bacillota</taxon>
        <taxon>Clostridia</taxon>
        <taxon>Thermoanaerobacterales</taxon>
        <taxon>Thermoanaerobacteraceae</taxon>
        <taxon>Thermoanaerobacter</taxon>
    </lineage>
</organism>
<gene>
    <name evidence="2" type="ORF">TKV_c17610</name>
</gene>
<accession>A0A097ASZ6</accession>
<proteinExistence type="predicted"/>
<feature type="transmembrane region" description="Helical" evidence="1">
    <location>
        <begin position="7"/>
        <end position="25"/>
    </location>
</feature>
<dbReference type="EMBL" id="CP009170">
    <property type="protein sequence ID" value="AIS52912.1"/>
    <property type="molecule type" value="Genomic_DNA"/>
</dbReference>
<protein>
    <submittedName>
        <fullName evidence="2">Uncharacterized protein</fullName>
    </submittedName>
</protein>
<dbReference type="KEGG" id="tki:TKV_c17610"/>
<keyword evidence="1" id="KW-1133">Transmembrane helix</keyword>
<dbReference type="HOGENOM" id="CLU_3240800_0_0_9"/>
<dbReference type="Proteomes" id="UP000029669">
    <property type="component" value="Chromosome"/>
</dbReference>
<dbReference type="RefSeq" id="WP_268870081.1">
    <property type="nucleotide sequence ID" value="NZ_CP009170.1"/>
</dbReference>
<dbReference type="AlphaFoldDB" id="A0A097ASZ6"/>